<dbReference type="AlphaFoldDB" id="A0A6J7DTR1"/>
<proteinExistence type="predicted"/>
<gene>
    <name evidence="2" type="ORF">UFOPK3381_00989</name>
</gene>
<evidence type="ECO:0000313" key="2">
    <source>
        <dbReference type="EMBL" id="CAB4874342.1"/>
    </source>
</evidence>
<reference evidence="2" key="1">
    <citation type="submission" date="2020-05" db="EMBL/GenBank/DDBJ databases">
        <authorList>
            <person name="Chiriac C."/>
            <person name="Salcher M."/>
            <person name="Ghai R."/>
            <person name="Kavagutti S V."/>
        </authorList>
    </citation>
    <scope>NUCLEOTIDE SEQUENCE</scope>
</reference>
<organism evidence="2">
    <name type="scientific">freshwater metagenome</name>
    <dbReference type="NCBI Taxonomy" id="449393"/>
    <lineage>
        <taxon>unclassified sequences</taxon>
        <taxon>metagenomes</taxon>
        <taxon>ecological metagenomes</taxon>
    </lineage>
</organism>
<keyword evidence="1" id="KW-1133">Transmembrane helix</keyword>
<keyword evidence="1" id="KW-0812">Transmembrane</keyword>
<name>A0A6J7DTR1_9ZZZZ</name>
<feature type="transmembrane region" description="Helical" evidence="1">
    <location>
        <begin position="12"/>
        <end position="29"/>
    </location>
</feature>
<keyword evidence="1" id="KW-0472">Membrane</keyword>
<dbReference type="EMBL" id="CAFBLN010000042">
    <property type="protein sequence ID" value="CAB4874342.1"/>
    <property type="molecule type" value="Genomic_DNA"/>
</dbReference>
<accession>A0A6J7DTR1</accession>
<protein>
    <submittedName>
        <fullName evidence="2">Unannotated protein</fullName>
    </submittedName>
</protein>
<evidence type="ECO:0000256" key="1">
    <source>
        <dbReference type="SAM" id="Phobius"/>
    </source>
</evidence>
<sequence length="30" mass="3458">MRERLWSESGLMHLDVVFPLGNIFLLAIAE</sequence>